<feature type="compositionally biased region" description="Low complexity" evidence="2">
    <location>
        <begin position="63"/>
        <end position="115"/>
    </location>
</feature>
<feature type="region of interest" description="Disordered" evidence="2">
    <location>
        <begin position="289"/>
        <end position="338"/>
    </location>
</feature>
<feature type="compositionally biased region" description="Low complexity" evidence="2">
    <location>
        <begin position="999"/>
        <end position="1008"/>
    </location>
</feature>
<evidence type="ECO:0000259" key="3">
    <source>
        <dbReference type="PROSITE" id="PS50114"/>
    </source>
</evidence>
<feature type="compositionally biased region" description="Polar residues" evidence="2">
    <location>
        <begin position="501"/>
        <end position="522"/>
    </location>
</feature>
<dbReference type="Pfam" id="PF00320">
    <property type="entry name" value="GATA"/>
    <property type="match status" value="1"/>
</dbReference>
<feature type="compositionally biased region" description="Basic residues" evidence="2">
    <location>
        <begin position="831"/>
        <end position="847"/>
    </location>
</feature>
<dbReference type="InterPro" id="IPR000679">
    <property type="entry name" value="Znf_GATA"/>
</dbReference>
<feature type="compositionally biased region" description="Gly residues" evidence="2">
    <location>
        <begin position="651"/>
        <end position="661"/>
    </location>
</feature>
<accession>A0ABQ7JJK5</accession>
<proteinExistence type="predicted"/>
<organism evidence="4 5">
    <name type="scientific">Linnemannia gamsii</name>
    <dbReference type="NCBI Taxonomy" id="64522"/>
    <lineage>
        <taxon>Eukaryota</taxon>
        <taxon>Fungi</taxon>
        <taxon>Fungi incertae sedis</taxon>
        <taxon>Mucoromycota</taxon>
        <taxon>Mortierellomycotina</taxon>
        <taxon>Mortierellomycetes</taxon>
        <taxon>Mortierellales</taxon>
        <taxon>Mortierellaceae</taxon>
        <taxon>Linnemannia</taxon>
    </lineage>
</organism>
<dbReference type="GO" id="GO:0003677">
    <property type="term" value="F:DNA binding"/>
    <property type="evidence" value="ECO:0007669"/>
    <property type="project" value="UniProtKB-KW"/>
</dbReference>
<feature type="compositionally biased region" description="Acidic residues" evidence="2">
    <location>
        <begin position="626"/>
        <end position="636"/>
    </location>
</feature>
<feature type="region of interest" description="Disordered" evidence="2">
    <location>
        <begin position="400"/>
        <end position="421"/>
    </location>
</feature>
<reference evidence="4 5" key="1">
    <citation type="journal article" date="2020" name="Fungal Divers.">
        <title>Resolving the Mortierellaceae phylogeny through synthesis of multi-gene phylogenetics and phylogenomics.</title>
        <authorList>
            <person name="Vandepol N."/>
            <person name="Liber J."/>
            <person name="Desiro A."/>
            <person name="Na H."/>
            <person name="Kennedy M."/>
            <person name="Barry K."/>
            <person name="Grigoriev I.V."/>
            <person name="Miller A.N."/>
            <person name="O'Donnell K."/>
            <person name="Stajich J.E."/>
            <person name="Bonito G."/>
        </authorList>
    </citation>
    <scope>NUCLEOTIDE SEQUENCE [LARGE SCALE GENOMIC DNA]</scope>
    <source>
        <strain evidence="4 5">AD045</strain>
    </source>
</reference>
<feature type="compositionally biased region" description="Polar residues" evidence="2">
    <location>
        <begin position="407"/>
        <end position="421"/>
    </location>
</feature>
<dbReference type="EMBL" id="JAAAIM010001672">
    <property type="protein sequence ID" value="KAG0276595.1"/>
    <property type="molecule type" value="Genomic_DNA"/>
</dbReference>
<evidence type="ECO:0000313" key="4">
    <source>
        <dbReference type="EMBL" id="KAG0276595.1"/>
    </source>
</evidence>
<feature type="region of interest" description="Disordered" evidence="2">
    <location>
        <begin position="489"/>
        <end position="534"/>
    </location>
</feature>
<feature type="region of interest" description="Disordered" evidence="2">
    <location>
        <begin position="625"/>
        <end position="743"/>
    </location>
</feature>
<feature type="region of interest" description="Disordered" evidence="2">
    <location>
        <begin position="766"/>
        <end position="885"/>
    </location>
</feature>
<dbReference type="Gene3D" id="3.30.50.10">
    <property type="entry name" value="Erythroid Transcription Factor GATA-1, subunit A"/>
    <property type="match status" value="1"/>
</dbReference>
<feature type="region of interest" description="Disordered" evidence="2">
    <location>
        <begin position="1"/>
        <end position="26"/>
    </location>
</feature>
<evidence type="ECO:0000256" key="2">
    <source>
        <dbReference type="SAM" id="MobiDB-lite"/>
    </source>
</evidence>
<feature type="compositionally biased region" description="Polar residues" evidence="2">
    <location>
        <begin position="446"/>
        <end position="467"/>
    </location>
</feature>
<feature type="compositionally biased region" description="Acidic residues" evidence="2">
    <location>
        <begin position="692"/>
        <end position="706"/>
    </location>
</feature>
<dbReference type="SMART" id="SM00401">
    <property type="entry name" value="ZnF_GATA"/>
    <property type="match status" value="1"/>
</dbReference>
<name>A0ABQ7JJK5_9FUNG</name>
<feature type="region of interest" description="Disordered" evidence="2">
    <location>
        <begin position="953"/>
        <end position="1013"/>
    </location>
</feature>
<evidence type="ECO:0000256" key="1">
    <source>
        <dbReference type="PROSITE-ProRule" id="PRU00094"/>
    </source>
</evidence>
<feature type="compositionally biased region" description="Polar residues" evidence="2">
    <location>
        <begin position="784"/>
        <end position="798"/>
    </location>
</feature>
<feature type="region of interest" description="Disordered" evidence="2">
    <location>
        <begin position="440"/>
        <end position="467"/>
    </location>
</feature>
<dbReference type="Proteomes" id="UP001194696">
    <property type="component" value="Unassembled WGS sequence"/>
</dbReference>
<keyword evidence="4" id="KW-0238">DNA-binding</keyword>
<evidence type="ECO:0000313" key="5">
    <source>
        <dbReference type="Proteomes" id="UP001194696"/>
    </source>
</evidence>
<dbReference type="PROSITE" id="PS50114">
    <property type="entry name" value="GATA_ZN_FINGER_2"/>
    <property type="match status" value="1"/>
</dbReference>
<comment type="caution">
    <text evidence="4">The sequence shown here is derived from an EMBL/GenBank/DDBJ whole genome shotgun (WGS) entry which is preliminary data.</text>
</comment>
<feature type="compositionally biased region" description="Acidic residues" evidence="2">
    <location>
        <begin position="772"/>
        <end position="782"/>
    </location>
</feature>
<protein>
    <submittedName>
        <fullName evidence="4">DNA-binding transcription repressor</fullName>
    </submittedName>
</protein>
<keyword evidence="1" id="KW-0862">Zinc</keyword>
<gene>
    <name evidence="4" type="primary">ASH1</name>
    <name evidence="4" type="ORF">BGZ96_003224</name>
</gene>
<keyword evidence="5" id="KW-1185">Reference proteome</keyword>
<feature type="compositionally biased region" description="Low complexity" evidence="2">
    <location>
        <begin position="1"/>
        <end position="16"/>
    </location>
</feature>
<feature type="domain" description="GATA-type" evidence="3">
    <location>
        <begin position="1017"/>
        <end position="1053"/>
    </location>
</feature>
<feature type="compositionally biased region" description="Low complexity" evidence="2">
    <location>
        <begin position="965"/>
        <end position="991"/>
    </location>
</feature>
<dbReference type="CDD" id="cd00202">
    <property type="entry name" value="ZnF_GATA"/>
    <property type="match status" value="1"/>
</dbReference>
<dbReference type="InterPro" id="IPR013088">
    <property type="entry name" value="Znf_NHR/GATA"/>
</dbReference>
<feature type="region of interest" description="Disordered" evidence="2">
    <location>
        <begin position="63"/>
        <end position="131"/>
    </location>
</feature>
<dbReference type="SUPFAM" id="SSF57716">
    <property type="entry name" value="Glucocorticoid receptor-like (DNA-binding domain)"/>
    <property type="match status" value="1"/>
</dbReference>
<sequence length="1104" mass="117140">MSAQVSVPSMVSESSSATNNQTLRRMRVPLSSLQNMASAGKIPLTPKEIETLQLKGVLRSTAASTPSTSHHIAALPTSISSTSSSTPRTSTNTSPSQAPSTDASTSPSSSSPSYTFGAHSPSTGHYSSKPPLPIAARLAPLISSSKHKNGMPVSIIKTRKLGADAHLAIPYKERALPSFHEGEIIDTCSHLQDGPEAVHAGDDEITGFRRHSDASTANRLPVPEDTMAYDPSRRASIATASPMVPSLLGNRRVLYKASYGLTLFALPSQPLTPKTAGVPTHTEAMSSFKFPAESSSSAAHLPSPSSPSTMSSGMFATSSPMTPLRSKRKSSIPMRSPSWNGAQDGVIFQLPFGTPPVPAATPRAGSAGCPSPVMQMATPPSPDRRSGLGIQVEETFKEPGATHPLEASSTIASGTSSQPISFTDEDSTMSIGDIIIAEQEASAASRTESQASGSQAQGMPTPPLTSRVTSLGVMESQPDRELIVEEHGSILPTPITPSRKFGSSSSAISDQDPQEATTTQQETDNRQDRAGSTADSAIEATLEQDEDSGSVLPLWAQRQLSIRRQSAIPRLELDFVSGSGILPPASRELKTVGGAKILSYPVLISDMVHVVLDDIQAKGGVLDGSDVTEESEEDSPDQQQQQHQQAVASSGRGGKTGGRGGKTASLKRKKAGSGQKGRGAKSTLVHNHPSPDDDGQSGDEGQEDLEDRPRSGHMTGIYKKRRQSVSTGHREQERQWHQLAPPVELRSARRTGIVEEDYTMDIEYEGGAASDVNDEDYYDDGSELTIQQHHIGASSSHKPNGRPHSVPEHLRIPPQEVDLAMQLSREMMETKKRKKAQKDKDGKKKRRAVDADEQEDDDGHRAKGKGKGKQAVRNNDSSGHTDADAGLRRASLKTLKPLLDATLAVEQGRKHFNAWDKNFDGEDIAQADHITYYHESGLTSQYYPGMVMTDTMTTSTMGPSGGSGSSKKSSKANGGNSGHSASHSTGSATGSGSNGGGPSSATSSASPKKAAKVRESKATTKKCEACGASETPCWRPGYTAHSALCNSCGLRYKKSNVFCAKVGCKYIPLKTEYAAMEAERVKSGRAHLVCHKCKGPVALPLIKE</sequence>
<keyword evidence="1" id="KW-0479">Metal-binding</keyword>
<feature type="compositionally biased region" description="Low complexity" evidence="2">
    <location>
        <begin position="289"/>
        <end position="312"/>
    </location>
</feature>
<keyword evidence="1" id="KW-0863">Zinc-finger</keyword>